<gene>
    <name evidence="2" type="ORF">M747DRAFT_244713</name>
</gene>
<feature type="compositionally biased region" description="Polar residues" evidence="1">
    <location>
        <begin position="129"/>
        <end position="144"/>
    </location>
</feature>
<evidence type="ECO:0000313" key="2">
    <source>
        <dbReference type="EMBL" id="RDH16650.1"/>
    </source>
</evidence>
<dbReference type="VEuPathDB" id="FungiDB:M747DRAFT_244713"/>
<evidence type="ECO:0000313" key="3">
    <source>
        <dbReference type="Proteomes" id="UP000253845"/>
    </source>
</evidence>
<proteinExistence type="predicted"/>
<dbReference type="AlphaFoldDB" id="A0A370BR06"/>
<accession>A0A370BR06</accession>
<sequence>MQGHPFSFLASHAPIAVIQAQQSLASNQPIKVSFLLAFPADPHAHTRFPSSKFLLFDAPQSAPISLLPYCFNLLGTPNHLAMTRLVQCCPTSQLVRHASDCKNARKLTEHMQWYVLLCKGLLTEDRSLQPPQLQSESGNGNFLPQDSAPARGDEDGIHPTVRSIASTIVGNPIRVNMHRKHRYAAFEVLPSGILCVVWCVDHCGCEVAGELAGGSSDGASFPGHVAALLPGAARQFVPREGASPNLCLCNVKYEESR</sequence>
<organism evidence="2 3">
    <name type="scientific">Aspergillus niger ATCC 13496</name>
    <dbReference type="NCBI Taxonomy" id="1353008"/>
    <lineage>
        <taxon>Eukaryota</taxon>
        <taxon>Fungi</taxon>
        <taxon>Dikarya</taxon>
        <taxon>Ascomycota</taxon>
        <taxon>Pezizomycotina</taxon>
        <taxon>Eurotiomycetes</taxon>
        <taxon>Eurotiomycetidae</taxon>
        <taxon>Eurotiales</taxon>
        <taxon>Aspergillaceae</taxon>
        <taxon>Aspergillus</taxon>
        <taxon>Aspergillus subgen. Circumdati</taxon>
    </lineage>
</organism>
<evidence type="ECO:0000256" key="1">
    <source>
        <dbReference type="SAM" id="MobiDB-lite"/>
    </source>
</evidence>
<dbReference type="Proteomes" id="UP000253845">
    <property type="component" value="Unassembled WGS sequence"/>
</dbReference>
<feature type="region of interest" description="Disordered" evidence="1">
    <location>
        <begin position="129"/>
        <end position="155"/>
    </location>
</feature>
<name>A0A370BR06_ASPNG</name>
<protein>
    <submittedName>
        <fullName evidence="2">Uncharacterized protein</fullName>
    </submittedName>
</protein>
<dbReference type="EMBL" id="KZ851937">
    <property type="protein sequence ID" value="RDH16650.1"/>
    <property type="molecule type" value="Genomic_DNA"/>
</dbReference>
<reference evidence="2 3" key="1">
    <citation type="submission" date="2018-07" db="EMBL/GenBank/DDBJ databases">
        <title>Section-level genome sequencing of Aspergillus section Nigri to investigate inter- and intra-species variation.</title>
        <authorList>
            <consortium name="DOE Joint Genome Institute"/>
            <person name="Vesth T.C."/>
            <person name="Nybo J.L."/>
            <person name="Theobald S."/>
            <person name="Frisvad J.C."/>
            <person name="Larsen T.O."/>
            <person name="Nielsen K.F."/>
            <person name="Hoof J.B."/>
            <person name="Brandl J."/>
            <person name="Salamov A."/>
            <person name="Riley R."/>
            <person name="Gladden J.M."/>
            <person name="Phatale P."/>
            <person name="Nielsen M.T."/>
            <person name="Lyhne E.K."/>
            <person name="Kogle M.E."/>
            <person name="Strasser K."/>
            <person name="McDonnell E."/>
            <person name="Barry K."/>
            <person name="Clum A."/>
            <person name="Chen C."/>
            <person name="Nolan M."/>
            <person name="Sandor L."/>
            <person name="Kuo A."/>
            <person name="Lipzen A."/>
            <person name="Hainaut M."/>
            <person name="Drula E."/>
            <person name="Tsang A."/>
            <person name="Magnuson J.K."/>
            <person name="Henrissat B."/>
            <person name="Wiebenga A."/>
            <person name="Simmons B.A."/>
            <person name="Makela M.R."/>
            <person name="De vries R.P."/>
            <person name="Grigoriev I.V."/>
            <person name="Mortensen U.H."/>
            <person name="Baker S.E."/>
            <person name="Andersen M.R."/>
        </authorList>
    </citation>
    <scope>NUCLEOTIDE SEQUENCE [LARGE SCALE GENOMIC DNA]</scope>
    <source>
        <strain evidence="2 3">ATCC 13496</strain>
    </source>
</reference>